<name>A0AA39FZM9_MICHY</name>
<dbReference type="SUPFAM" id="SSF57850">
    <property type="entry name" value="RING/U-box"/>
    <property type="match status" value="1"/>
</dbReference>
<sequence length="176" mass="20273">MYSHPAFSAAMFALGAIISAGFFIYKQYQQQSRNNQDEYHSNQNRNQNDNQQNRNITCPFCSCYVAKGDYKLDCGHICHKSCHDDRPVRERYCRFCRNGNENNDKVPDPVNYSAASTSRRRNGESSSKNCCYCDIPMNEEDILKMNCGHSGHKHCVESFNKFMNCTECAKQKMDSL</sequence>
<keyword evidence="2" id="KW-0862">Zinc</keyword>
<evidence type="ECO:0000256" key="1">
    <source>
        <dbReference type="ARBA" id="ARBA00022771"/>
    </source>
</evidence>
<dbReference type="EMBL" id="JAQQBR010000004">
    <property type="protein sequence ID" value="KAK0178668.1"/>
    <property type="molecule type" value="Genomic_DNA"/>
</dbReference>
<evidence type="ECO:0000256" key="5">
    <source>
        <dbReference type="SAM" id="Phobius"/>
    </source>
</evidence>
<feature type="region of interest" description="Disordered" evidence="4">
    <location>
        <begin position="107"/>
        <end position="127"/>
    </location>
</feature>
<comment type="caution">
    <text evidence="7">The sequence shown here is derived from an EMBL/GenBank/DDBJ whole genome shotgun (WGS) entry which is preliminary data.</text>
</comment>
<keyword evidence="5" id="KW-0812">Transmembrane</keyword>
<gene>
    <name evidence="7" type="ORF">PV327_007540</name>
</gene>
<keyword evidence="5" id="KW-1133">Transmembrane helix</keyword>
<evidence type="ECO:0000259" key="6">
    <source>
        <dbReference type="PROSITE" id="PS50089"/>
    </source>
</evidence>
<feature type="domain" description="RING-type" evidence="6">
    <location>
        <begin position="130"/>
        <end position="168"/>
    </location>
</feature>
<dbReference type="AlphaFoldDB" id="A0AA39FZM9"/>
<organism evidence="7 8">
    <name type="scientific">Microctonus hyperodae</name>
    <name type="common">Parasitoid wasp</name>
    <dbReference type="NCBI Taxonomy" id="165561"/>
    <lineage>
        <taxon>Eukaryota</taxon>
        <taxon>Metazoa</taxon>
        <taxon>Ecdysozoa</taxon>
        <taxon>Arthropoda</taxon>
        <taxon>Hexapoda</taxon>
        <taxon>Insecta</taxon>
        <taxon>Pterygota</taxon>
        <taxon>Neoptera</taxon>
        <taxon>Endopterygota</taxon>
        <taxon>Hymenoptera</taxon>
        <taxon>Apocrita</taxon>
        <taxon>Ichneumonoidea</taxon>
        <taxon>Braconidae</taxon>
        <taxon>Euphorinae</taxon>
        <taxon>Microctonus</taxon>
    </lineage>
</organism>
<dbReference type="InterPro" id="IPR013083">
    <property type="entry name" value="Znf_RING/FYVE/PHD"/>
</dbReference>
<evidence type="ECO:0000256" key="3">
    <source>
        <dbReference type="PROSITE-ProRule" id="PRU00175"/>
    </source>
</evidence>
<dbReference type="Proteomes" id="UP001168972">
    <property type="component" value="Unassembled WGS sequence"/>
</dbReference>
<evidence type="ECO:0000313" key="7">
    <source>
        <dbReference type="EMBL" id="KAK0178668.1"/>
    </source>
</evidence>
<dbReference type="InterPro" id="IPR001841">
    <property type="entry name" value="Znf_RING"/>
</dbReference>
<evidence type="ECO:0000256" key="4">
    <source>
        <dbReference type="SAM" id="MobiDB-lite"/>
    </source>
</evidence>
<keyword evidence="8" id="KW-1185">Reference proteome</keyword>
<dbReference type="GO" id="GO:0008270">
    <property type="term" value="F:zinc ion binding"/>
    <property type="evidence" value="ECO:0007669"/>
    <property type="project" value="UniProtKB-KW"/>
</dbReference>
<dbReference type="PROSITE" id="PS50089">
    <property type="entry name" value="ZF_RING_2"/>
    <property type="match status" value="1"/>
</dbReference>
<keyword evidence="5" id="KW-0472">Membrane</keyword>
<protein>
    <recommendedName>
        <fullName evidence="6">RING-type domain-containing protein</fullName>
    </recommendedName>
</protein>
<evidence type="ECO:0000256" key="2">
    <source>
        <dbReference type="ARBA" id="ARBA00022833"/>
    </source>
</evidence>
<proteinExistence type="predicted"/>
<keyword evidence="1 3" id="KW-0479">Metal-binding</keyword>
<reference evidence="7" key="2">
    <citation type="submission" date="2023-03" db="EMBL/GenBank/DDBJ databases">
        <authorList>
            <person name="Inwood S.N."/>
            <person name="Skelly J.G."/>
            <person name="Guhlin J."/>
            <person name="Harrop T.W.R."/>
            <person name="Goldson S.G."/>
            <person name="Dearden P.K."/>
        </authorList>
    </citation>
    <scope>NUCLEOTIDE SEQUENCE</scope>
    <source>
        <strain evidence="7">Lincoln</strain>
        <tissue evidence="7">Whole body</tissue>
    </source>
</reference>
<accession>A0AA39FZM9</accession>
<reference evidence="7" key="1">
    <citation type="journal article" date="2023" name="bioRxiv">
        <title>Scaffold-level genome assemblies of two parasitoid biocontrol wasps reveal the parthenogenesis mechanism and an associated novel virus.</title>
        <authorList>
            <person name="Inwood S."/>
            <person name="Skelly J."/>
            <person name="Guhlin J."/>
            <person name="Harrop T."/>
            <person name="Goldson S."/>
            <person name="Dearden P."/>
        </authorList>
    </citation>
    <scope>NUCLEOTIDE SEQUENCE</scope>
    <source>
        <strain evidence="7">Lincoln</strain>
        <tissue evidence="7">Whole body</tissue>
    </source>
</reference>
<evidence type="ECO:0000313" key="8">
    <source>
        <dbReference type="Proteomes" id="UP001168972"/>
    </source>
</evidence>
<keyword evidence="1 3" id="KW-0863">Zinc-finger</keyword>
<dbReference type="Gene3D" id="3.30.40.10">
    <property type="entry name" value="Zinc/RING finger domain, C3HC4 (zinc finger)"/>
    <property type="match status" value="1"/>
</dbReference>
<feature type="transmembrane region" description="Helical" evidence="5">
    <location>
        <begin position="6"/>
        <end position="25"/>
    </location>
</feature>